<dbReference type="Gene3D" id="2.10.109.10">
    <property type="entry name" value="Umud Fragment, subunit A"/>
    <property type="match status" value="1"/>
</dbReference>
<dbReference type="InterPro" id="IPR036286">
    <property type="entry name" value="LexA/Signal_pep-like_sf"/>
</dbReference>
<evidence type="ECO:0000256" key="6">
    <source>
        <dbReference type="ARBA" id="ARBA00022801"/>
    </source>
</evidence>
<dbReference type="SUPFAM" id="SSF51306">
    <property type="entry name" value="LexA/Signal peptidase"/>
    <property type="match status" value="1"/>
</dbReference>
<dbReference type="GO" id="GO:0006465">
    <property type="term" value="P:signal peptide processing"/>
    <property type="evidence" value="ECO:0007669"/>
    <property type="project" value="InterPro"/>
</dbReference>
<feature type="domain" description="Peptidase S26" evidence="9">
    <location>
        <begin position="29"/>
        <end position="186"/>
    </location>
</feature>
<protein>
    <recommendedName>
        <fullName evidence="4 8">Signal peptidase I</fullName>
        <ecNumber evidence="4 8">3.4.21.89</ecNumber>
    </recommendedName>
</protein>
<sequence>MATEDRQLGAEVEQNQEKPTLWRQIQSNLTIIVLALAIALLIRTFIAEPRYIPSDSMYPTLEVGDRVVVEKVSYFFHQPTQGEIVVFEPPQQLQALGYRPDQAFIKRVIGESEHTISVKNHVVYDGDRPLVEDYIAEAPDYELNPISVPGDRLIVMGDNRNNSNDSHIWGFLPRKNIIGRAVFRFWPLNRIGWV</sequence>
<dbReference type="Proteomes" id="UP000654482">
    <property type="component" value="Unassembled WGS sequence"/>
</dbReference>
<dbReference type="GO" id="GO:0004252">
    <property type="term" value="F:serine-type endopeptidase activity"/>
    <property type="evidence" value="ECO:0007669"/>
    <property type="project" value="InterPro"/>
</dbReference>
<dbReference type="InterPro" id="IPR019533">
    <property type="entry name" value="Peptidase_S26"/>
</dbReference>
<comment type="caution">
    <text evidence="10">The sequence shown here is derived from an EMBL/GenBank/DDBJ whole genome shotgun (WGS) entry which is preliminary data.</text>
</comment>
<keyword evidence="6 8" id="KW-0378">Hydrolase</keyword>
<dbReference type="NCBIfam" id="TIGR02227">
    <property type="entry name" value="sigpep_I_bact"/>
    <property type="match status" value="1"/>
</dbReference>
<dbReference type="AlphaFoldDB" id="A0A8J7E4T8"/>
<dbReference type="PROSITE" id="PS00501">
    <property type="entry name" value="SPASE_I_1"/>
    <property type="match status" value="1"/>
</dbReference>
<dbReference type="PANTHER" id="PTHR43390:SF1">
    <property type="entry name" value="CHLOROPLAST PROCESSING PEPTIDASE"/>
    <property type="match status" value="1"/>
</dbReference>
<dbReference type="EMBL" id="JADEWZ010000048">
    <property type="protein sequence ID" value="MBE9118484.1"/>
    <property type="molecule type" value="Genomic_DNA"/>
</dbReference>
<gene>
    <name evidence="10" type="primary">lepB</name>
    <name evidence="10" type="ORF">IQ249_21570</name>
</gene>
<dbReference type="PANTHER" id="PTHR43390">
    <property type="entry name" value="SIGNAL PEPTIDASE I"/>
    <property type="match status" value="1"/>
</dbReference>
<proteinExistence type="inferred from homology"/>
<dbReference type="InterPro" id="IPR000223">
    <property type="entry name" value="Pept_S26A_signal_pept_1"/>
</dbReference>
<evidence type="ECO:0000259" key="9">
    <source>
        <dbReference type="Pfam" id="PF10502"/>
    </source>
</evidence>
<evidence type="ECO:0000256" key="1">
    <source>
        <dbReference type="ARBA" id="ARBA00000677"/>
    </source>
</evidence>
<keyword evidence="8" id="KW-0812">Transmembrane</keyword>
<evidence type="ECO:0000256" key="3">
    <source>
        <dbReference type="ARBA" id="ARBA00009370"/>
    </source>
</evidence>
<keyword evidence="8" id="KW-0472">Membrane</keyword>
<accession>A0A8J7E4T8</accession>
<keyword evidence="11" id="KW-1185">Reference proteome</keyword>
<evidence type="ECO:0000256" key="5">
    <source>
        <dbReference type="ARBA" id="ARBA00022670"/>
    </source>
</evidence>
<dbReference type="EC" id="3.4.21.89" evidence="4 8"/>
<evidence type="ECO:0000313" key="11">
    <source>
        <dbReference type="Proteomes" id="UP000654482"/>
    </source>
</evidence>
<dbReference type="CDD" id="cd06530">
    <property type="entry name" value="S26_SPase_I"/>
    <property type="match status" value="1"/>
</dbReference>
<evidence type="ECO:0000256" key="4">
    <source>
        <dbReference type="ARBA" id="ARBA00013208"/>
    </source>
</evidence>
<dbReference type="PROSITE" id="PS00761">
    <property type="entry name" value="SPASE_I_3"/>
    <property type="match status" value="1"/>
</dbReference>
<comment type="catalytic activity">
    <reaction evidence="1 8">
        <text>Cleavage of hydrophobic, N-terminal signal or leader sequences from secreted and periplasmic proteins.</text>
        <dbReference type="EC" id="3.4.21.89"/>
    </reaction>
</comment>
<reference evidence="10" key="1">
    <citation type="submission" date="2020-10" db="EMBL/GenBank/DDBJ databases">
        <authorList>
            <person name="Castelo-Branco R."/>
            <person name="Eusebio N."/>
            <person name="Adriana R."/>
            <person name="Vieira A."/>
            <person name="Brugerolle De Fraissinette N."/>
            <person name="Rezende De Castro R."/>
            <person name="Schneider M.P."/>
            <person name="Vasconcelos V."/>
            <person name="Leao P.N."/>
        </authorList>
    </citation>
    <scope>NUCLEOTIDE SEQUENCE</scope>
    <source>
        <strain evidence="10">LEGE 07157</strain>
    </source>
</reference>
<evidence type="ECO:0000256" key="8">
    <source>
        <dbReference type="RuleBase" id="RU362042"/>
    </source>
</evidence>
<dbReference type="Pfam" id="PF10502">
    <property type="entry name" value="Peptidase_S26"/>
    <property type="match status" value="1"/>
</dbReference>
<keyword evidence="5 8" id="KW-0645">Protease</keyword>
<name>A0A8J7E4T8_9CYAN</name>
<dbReference type="GO" id="GO:0005886">
    <property type="term" value="C:plasma membrane"/>
    <property type="evidence" value="ECO:0007669"/>
    <property type="project" value="UniProtKB-SubCell"/>
</dbReference>
<evidence type="ECO:0000256" key="7">
    <source>
        <dbReference type="PIRSR" id="PIRSR600223-1"/>
    </source>
</evidence>
<dbReference type="InterPro" id="IPR019758">
    <property type="entry name" value="Pept_S26A_signal_pept_1_CS"/>
</dbReference>
<dbReference type="RefSeq" id="WP_194031568.1">
    <property type="nucleotide sequence ID" value="NZ_JADEWZ010000048.1"/>
</dbReference>
<organism evidence="10 11">
    <name type="scientific">Lusitaniella coriacea LEGE 07157</name>
    <dbReference type="NCBI Taxonomy" id="945747"/>
    <lineage>
        <taxon>Bacteria</taxon>
        <taxon>Bacillati</taxon>
        <taxon>Cyanobacteriota</taxon>
        <taxon>Cyanophyceae</taxon>
        <taxon>Spirulinales</taxon>
        <taxon>Lusitaniellaceae</taxon>
        <taxon>Lusitaniella</taxon>
    </lineage>
</organism>
<dbReference type="GO" id="GO:0009003">
    <property type="term" value="F:signal peptidase activity"/>
    <property type="evidence" value="ECO:0007669"/>
    <property type="project" value="UniProtKB-EC"/>
</dbReference>
<feature type="transmembrane region" description="Helical" evidence="8">
    <location>
        <begin position="25"/>
        <end position="46"/>
    </location>
</feature>
<dbReference type="InterPro" id="IPR019756">
    <property type="entry name" value="Pept_S26A_signal_pept_1_Ser-AS"/>
</dbReference>
<feature type="active site" evidence="7">
    <location>
        <position position="56"/>
    </location>
</feature>
<keyword evidence="8" id="KW-1133">Transmembrane helix</keyword>
<comment type="similarity">
    <text evidence="3 8">Belongs to the peptidase S26 family.</text>
</comment>
<comment type="subcellular location">
    <subcellularLocation>
        <location evidence="2">Cell membrane</location>
        <topology evidence="2">Single-pass type II membrane protein</topology>
    </subcellularLocation>
    <subcellularLocation>
        <location evidence="8">Membrane</location>
        <topology evidence="8">Single-pass type II membrane protein</topology>
    </subcellularLocation>
</comment>
<feature type="active site" evidence="7">
    <location>
        <position position="106"/>
    </location>
</feature>
<dbReference type="PRINTS" id="PR00727">
    <property type="entry name" value="LEADERPTASE"/>
</dbReference>
<evidence type="ECO:0000256" key="2">
    <source>
        <dbReference type="ARBA" id="ARBA00004401"/>
    </source>
</evidence>
<evidence type="ECO:0000313" key="10">
    <source>
        <dbReference type="EMBL" id="MBE9118484.1"/>
    </source>
</evidence>